<feature type="compositionally biased region" description="Basic and acidic residues" evidence="1">
    <location>
        <begin position="139"/>
        <end position="151"/>
    </location>
</feature>
<feature type="compositionally biased region" description="Gly residues" evidence="1">
    <location>
        <begin position="152"/>
        <end position="163"/>
    </location>
</feature>
<sequence>MSPGSSTESYPAFAHIGLRENPGKNLNQVTCPDRESNPGHLVSRPGVLAVTPQFLTHSLRSSLTVPLLIGLKEERAMIHCQHGVRDDEEVLPLLLTHEEGFGIQPPKYLILAYLIVPARAQQLAYLQGLALLQRRSFERRPRRGEERDEGTTKGGEGEAGGGDAEVRREAEKGEGEAKVRRETEEGREAEEGREGEAEIRETEEGKEAEEGREGEEKKEKHKDEKQKKKHENEKQKEKQKVEEKQKEEENQKQKKEEEQNQEKEEKQKQERKNKKQKEKLKEKKRKKKEKQNYKKEKEGRWRSRKRSRGRRKVEKAYEKRSRE</sequence>
<reference evidence="2 3" key="1">
    <citation type="journal article" date="2022" name="Allergy">
        <title>Genome assembly and annotation of Periplaneta americana reveal a comprehensive cockroach allergen profile.</title>
        <authorList>
            <person name="Wang L."/>
            <person name="Xiong Q."/>
            <person name="Saelim N."/>
            <person name="Wang L."/>
            <person name="Nong W."/>
            <person name="Wan A.T."/>
            <person name="Shi M."/>
            <person name="Liu X."/>
            <person name="Cao Q."/>
            <person name="Hui J.H.L."/>
            <person name="Sookrung N."/>
            <person name="Leung T.F."/>
            <person name="Tungtrongchitr A."/>
            <person name="Tsui S.K.W."/>
        </authorList>
    </citation>
    <scope>NUCLEOTIDE SEQUENCE [LARGE SCALE GENOMIC DNA]</scope>
    <source>
        <strain evidence="2">PWHHKU_190912</strain>
    </source>
</reference>
<accession>A0ABQ8SPP7</accession>
<keyword evidence="3" id="KW-1185">Reference proteome</keyword>
<dbReference type="Proteomes" id="UP001148838">
    <property type="component" value="Unassembled WGS sequence"/>
</dbReference>
<feature type="compositionally biased region" description="Basic and acidic residues" evidence="1">
    <location>
        <begin position="314"/>
        <end position="323"/>
    </location>
</feature>
<dbReference type="EMBL" id="JAJSOF020000023">
    <property type="protein sequence ID" value="KAJ4435983.1"/>
    <property type="molecule type" value="Genomic_DNA"/>
</dbReference>
<gene>
    <name evidence="2" type="ORF">ANN_18607</name>
</gene>
<feature type="compositionally biased region" description="Basic residues" evidence="1">
    <location>
        <begin position="271"/>
        <end position="289"/>
    </location>
</feature>
<comment type="caution">
    <text evidence="2">The sequence shown here is derived from an EMBL/GenBank/DDBJ whole genome shotgun (WGS) entry which is preliminary data.</text>
</comment>
<feature type="region of interest" description="Disordered" evidence="1">
    <location>
        <begin position="139"/>
        <end position="323"/>
    </location>
</feature>
<feature type="compositionally biased region" description="Basic and acidic residues" evidence="1">
    <location>
        <begin position="164"/>
        <end position="270"/>
    </location>
</feature>
<evidence type="ECO:0000256" key="1">
    <source>
        <dbReference type="SAM" id="MobiDB-lite"/>
    </source>
</evidence>
<feature type="compositionally biased region" description="Basic and acidic residues" evidence="1">
    <location>
        <begin position="290"/>
        <end position="301"/>
    </location>
</feature>
<evidence type="ECO:0000313" key="2">
    <source>
        <dbReference type="EMBL" id="KAJ4435983.1"/>
    </source>
</evidence>
<organism evidence="2 3">
    <name type="scientific">Periplaneta americana</name>
    <name type="common">American cockroach</name>
    <name type="synonym">Blatta americana</name>
    <dbReference type="NCBI Taxonomy" id="6978"/>
    <lineage>
        <taxon>Eukaryota</taxon>
        <taxon>Metazoa</taxon>
        <taxon>Ecdysozoa</taxon>
        <taxon>Arthropoda</taxon>
        <taxon>Hexapoda</taxon>
        <taxon>Insecta</taxon>
        <taxon>Pterygota</taxon>
        <taxon>Neoptera</taxon>
        <taxon>Polyneoptera</taxon>
        <taxon>Dictyoptera</taxon>
        <taxon>Blattodea</taxon>
        <taxon>Blattoidea</taxon>
        <taxon>Blattidae</taxon>
        <taxon>Blattinae</taxon>
        <taxon>Periplaneta</taxon>
    </lineage>
</organism>
<feature type="compositionally biased region" description="Basic residues" evidence="1">
    <location>
        <begin position="302"/>
        <end position="313"/>
    </location>
</feature>
<protein>
    <submittedName>
        <fullName evidence="2">Uncharacterized protein</fullName>
    </submittedName>
</protein>
<name>A0ABQ8SPP7_PERAM</name>
<evidence type="ECO:0000313" key="3">
    <source>
        <dbReference type="Proteomes" id="UP001148838"/>
    </source>
</evidence>
<proteinExistence type="predicted"/>